<organism evidence="4 5">
    <name type="scientific">Mycena albidolilacea</name>
    <dbReference type="NCBI Taxonomy" id="1033008"/>
    <lineage>
        <taxon>Eukaryota</taxon>
        <taxon>Fungi</taxon>
        <taxon>Dikarya</taxon>
        <taxon>Basidiomycota</taxon>
        <taxon>Agaricomycotina</taxon>
        <taxon>Agaricomycetes</taxon>
        <taxon>Agaricomycetidae</taxon>
        <taxon>Agaricales</taxon>
        <taxon>Marasmiineae</taxon>
        <taxon>Mycenaceae</taxon>
        <taxon>Mycena</taxon>
    </lineage>
</organism>
<feature type="transmembrane region" description="Helical" evidence="3">
    <location>
        <begin position="12"/>
        <end position="37"/>
    </location>
</feature>
<comment type="caution">
    <text evidence="4">The sequence shown here is derived from an EMBL/GenBank/DDBJ whole genome shotgun (WGS) entry which is preliminary data.</text>
</comment>
<feature type="coiled-coil region" evidence="1">
    <location>
        <begin position="494"/>
        <end position="521"/>
    </location>
</feature>
<evidence type="ECO:0000256" key="2">
    <source>
        <dbReference type="SAM" id="MobiDB-lite"/>
    </source>
</evidence>
<feature type="transmembrane region" description="Helical" evidence="3">
    <location>
        <begin position="126"/>
        <end position="147"/>
    </location>
</feature>
<keyword evidence="3" id="KW-1133">Transmembrane helix</keyword>
<dbReference type="AlphaFoldDB" id="A0AAD7EJR5"/>
<keyword evidence="1" id="KW-0175">Coiled coil</keyword>
<proteinExistence type="predicted"/>
<dbReference type="EMBL" id="JARIHO010000040">
    <property type="protein sequence ID" value="KAJ7328002.1"/>
    <property type="molecule type" value="Genomic_DNA"/>
</dbReference>
<gene>
    <name evidence="4" type="ORF">DFH08DRAFT_331044</name>
</gene>
<evidence type="ECO:0000313" key="5">
    <source>
        <dbReference type="Proteomes" id="UP001218218"/>
    </source>
</evidence>
<reference evidence="4" key="1">
    <citation type="submission" date="2023-03" db="EMBL/GenBank/DDBJ databases">
        <title>Massive genome expansion in bonnet fungi (Mycena s.s.) driven by repeated elements and novel gene families across ecological guilds.</title>
        <authorList>
            <consortium name="Lawrence Berkeley National Laboratory"/>
            <person name="Harder C.B."/>
            <person name="Miyauchi S."/>
            <person name="Viragh M."/>
            <person name="Kuo A."/>
            <person name="Thoen E."/>
            <person name="Andreopoulos B."/>
            <person name="Lu D."/>
            <person name="Skrede I."/>
            <person name="Drula E."/>
            <person name="Henrissat B."/>
            <person name="Morin E."/>
            <person name="Kohler A."/>
            <person name="Barry K."/>
            <person name="LaButti K."/>
            <person name="Morin E."/>
            <person name="Salamov A."/>
            <person name="Lipzen A."/>
            <person name="Mereny Z."/>
            <person name="Hegedus B."/>
            <person name="Baldrian P."/>
            <person name="Stursova M."/>
            <person name="Weitz H."/>
            <person name="Taylor A."/>
            <person name="Grigoriev I.V."/>
            <person name="Nagy L.G."/>
            <person name="Martin F."/>
            <person name="Kauserud H."/>
        </authorList>
    </citation>
    <scope>NUCLEOTIDE SEQUENCE</scope>
    <source>
        <strain evidence="4">CBHHK002</strain>
    </source>
</reference>
<evidence type="ECO:0000313" key="4">
    <source>
        <dbReference type="EMBL" id="KAJ7328002.1"/>
    </source>
</evidence>
<keyword evidence="5" id="KW-1185">Reference proteome</keyword>
<name>A0AAD7EJR5_9AGAR</name>
<sequence>MDRRVPYTARPVAGASWFLLARLAVLLQGLLPLLWFLGWFSMDGMNWDLAGFGVGLDVLVQWIQRSYWKENQWRRFTGLYNTLGGALAAPHYHQHFIQALTHRHSTLITWIAACVYFAWSPDLACAGLLVVCGVIGWITIFIHAPYLRASSGAHREGLIQTFDIEKLAYELDSHTLYPLLGFTQLAGGADNKQHLFIGTDVLHADGAGVDSLKPMRTAPFRIPRPWEADAPALTTDRSEHLLDFLDRVDMIIELGHVADEQERKNLLTSYLPITKRLLWRGLKVYDATHSYADFRKEILHLHPEIGARESGSLAGLEKLCAEFDGVGKNEEGRIRWFGIRFRSLVQKLQRPPVLVTNRDACTKYLRTLDSVFAHRVCRAVEEREIARVMLQQLGVALKVEEGHAQRKEDVILLRELVGIAEAIARTDVSYLHGDGANKALGDIPAPEPHHAPRNNSLEVFTQISDGAVTVAKEVMDLEMAQPCWKTEDVGEKPVETALAEISALTERMRTLETSVREELQEVSMWCRDQFNGLWEETAVMGDELGIVQDELRTIQRRLKGITVAATTRNEETHLEMDMLERRMHEIEDSSSQGFRDIFDTERDTVDVLRTNMLNELGMLQDELRTIQTRLRQRNMDASFPQAEIDSDQTFLLNWMKEETSGGGGRAAARNYKPLLTKKQKAAMARLQQPLSNHRAHRKRRGSGGSQNDEITAQDSGC</sequence>
<keyword evidence="3" id="KW-0812">Transmembrane</keyword>
<keyword evidence="3" id="KW-0472">Membrane</keyword>
<feature type="compositionally biased region" description="Polar residues" evidence="2">
    <location>
        <begin position="705"/>
        <end position="717"/>
    </location>
</feature>
<accession>A0AAD7EJR5</accession>
<dbReference type="Proteomes" id="UP001218218">
    <property type="component" value="Unassembled WGS sequence"/>
</dbReference>
<evidence type="ECO:0000256" key="3">
    <source>
        <dbReference type="SAM" id="Phobius"/>
    </source>
</evidence>
<protein>
    <submittedName>
        <fullName evidence="4">Uncharacterized protein</fullName>
    </submittedName>
</protein>
<feature type="transmembrane region" description="Helical" evidence="3">
    <location>
        <begin position="104"/>
        <end position="120"/>
    </location>
</feature>
<feature type="region of interest" description="Disordered" evidence="2">
    <location>
        <begin position="678"/>
        <end position="717"/>
    </location>
</feature>
<evidence type="ECO:0000256" key="1">
    <source>
        <dbReference type="SAM" id="Coils"/>
    </source>
</evidence>